<name>H1YFU6_9SPHI</name>
<dbReference type="HOGENOM" id="CLU_3365924_0_0_10"/>
<organism evidence="1 2">
    <name type="scientific">Mucilaginibacter paludis DSM 18603</name>
    <dbReference type="NCBI Taxonomy" id="714943"/>
    <lineage>
        <taxon>Bacteria</taxon>
        <taxon>Pseudomonadati</taxon>
        <taxon>Bacteroidota</taxon>
        <taxon>Sphingobacteriia</taxon>
        <taxon>Sphingobacteriales</taxon>
        <taxon>Sphingobacteriaceae</taxon>
        <taxon>Mucilaginibacter</taxon>
    </lineage>
</organism>
<dbReference type="STRING" id="714943.Mucpa_1171"/>
<keyword evidence="2" id="KW-1185">Reference proteome</keyword>
<reference evidence="1" key="1">
    <citation type="submission" date="2011-09" db="EMBL/GenBank/DDBJ databases">
        <title>The permanent draft genome of Mucilaginibacter paludis DSM 18603.</title>
        <authorList>
            <consortium name="US DOE Joint Genome Institute (JGI-PGF)"/>
            <person name="Lucas S."/>
            <person name="Han J."/>
            <person name="Lapidus A."/>
            <person name="Bruce D."/>
            <person name="Goodwin L."/>
            <person name="Pitluck S."/>
            <person name="Peters L."/>
            <person name="Kyrpides N."/>
            <person name="Mavromatis K."/>
            <person name="Ivanova N."/>
            <person name="Mikhailova N."/>
            <person name="Held B."/>
            <person name="Detter J.C."/>
            <person name="Tapia R."/>
            <person name="Han C."/>
            <person name="Land M."/>
            <person name="Hauser L."/>
            <person name="Markowitz V."/>
            <person name="Cheng J.-F."/>
            <person name="Hugenholtz P."/>
            <person name="Woyke T."/>
            <person name="Wu D."/>
            <person name="Tindall B."/>
            <person name="Brambilla E."/>
            <person name="Klenk H.-P."/>
            <person name="Eisen J.A."/>
        </authorList>
    </citation>
    <scope>NUCLEOTIDE SEQUENCE [LARGE SCALE GENOMIC DNA]</scope>
    <source>
        <strain evidence="1">DSM 18603</strain>
    </source>
</reference>
<evidence type="ECO:0000313" key="2">
    <source>
        <dbReference type="Proteomes" id="UP000002774"/>
    </source>
</evidence>
<sequence length="35" mass="4200">MYKDNKAASIWFENNDALYQIIYNKLPLLSKFIFS</sequence>
<dbReference type="Proteomes" id="UP000002774">
    <property type="component" value="Chromosome"/>
</dbReference>
<gene>
    <name evidence="1" type="ORF">Mucpa_1171</name>
</gene>
<dbReference type="AlphaFoldDB" id="H1YFU6"/>
<accession>H1YFU6</accession>
<evidence type="ECO:0000313" key="1">
    <source>
        <dbReference type="EMBL" id="EHQ25337.1"/>
    </source>
</evidence>
<protein>
    <submittedName>
        <fullName evidence="1">Uncharacterized protein</fullName>
    </submittedName>
</protein>
<dbReference type="EMBL" id="CM001403">
    <property type="protein sequence ID" value="EHQ25337.1"/>
    <property type="molecule type" value="Genomic_DNA"/>
</dbReference>
<proteinExistence type="predicted"/>